<accession>A0A8H3B805</accession>
<name>A0A8H3B805_9AGAM</name>
<reference evidence="2" key="1">
    <citation type="submission" date="2021-01" db="EMBL/GenBank/DDBJ databases">
        <authorList>
            <person name="Kaushik A."/>
        </authorList>
    </citation>
    <scope>NUCLEOTIDE SEQUENCE</scope>
    <source>
        <strain evidence="2">Type strain: AG8-Rh-89/</strain>
    </source>
</reference>
<feature type="compositionally biased region" description="Basic and acidic residues" evidence="1">
    <location>
        <begin position="1"/>
        <end position="15"/>
    </location>
</feature>
<protein>
    <recommendedName>
        <fullName evidence="4">VWFA domain-containing protein</fullName>
    </recommendedName>
</protein>
<evidence type="ECO:0008006" key="4">
    <source>
        <dbReference type="Google" id="ProtNLM"/>
    </source>
</evidence>
<comment type="caution">
    <text evidence="2">The sequence shown here is derived from an EMBL/GenBank/DDBJ whole genome shotgun (WGS) entry which is preliminary data.</text>
</comment>
<sequence length="227" mass="24808">MAETKWIIEPKKDSSGRSVDSGYKLENHKYGSGDEGAPMLCQMMCSKQGRHAHVDFCLDPNNHTTPACEHIAARMQPEPDRPKDWISHATYWERTGNGLDSPWQPSLTLSSAPMIVFLSDGEDTIDRRKVEDLCRKCTQLGHALAFYSISFGSDSSSSSLRLMANVADGIFRSAPMTARGAMRGTDIPCKYSTAIDSVQLAATFMSISESLPRSRASVLGKGGVSAR</sequence>
<evidence type="ECO:0000313" key="3">
    <source>
        <dbReference type="Proteomes" id="UP000663850"/>
    </source>
</evidence>
<dbReference type="SUPFAM" id="SSF53300">
    <property type="entry name" value="vWA-like"/>
    <property type="match status" value="1"/>
</dbReference>
<dbReference type="InterPro" id="IPR036465">
    <property type="entry name" value="vWFA_dom_sf"/>
</dbReference>
<proteinExistence type="predicted"/>
<dbReference type="AlphaFoldDB" id="A0A8H3B805"/>
<feature type="region of interest" description="Disordered" evidence="1">
    <location>
        <begin position="1"/>
        <end position="20"/>
    </location>
</feature>
<gene>
    <name evidence="2" type="ORF">RDB_LOCUS39610</name>
</gene>
<dbReference type="EMBL" id="CAJMWZ010002116">
    <property type="protein sequence ID" value="CAE6449480.1"/>
    <property type="molecule type" value="Genomic_DNA"/>
</dbReference>
<organism evidence="2 3">
    <name type="scientific">Rhizoctonia solani</name>
    <dbReference type="NCBI Taxonomy" id="456999"/>
    <lineage>
        <taxon>Eukaryota</taxon>
        <taxon>Fungi</taxon>
        <taxon>Dikarya</taxon>
        <taxon>Basidiomycota</taxon>
        <taxon>Agaricomycotina</taxon>
        <taxon>Agaricomycetes</taxon>
        <taxon>Cantharellales</taxon>
        <taxon>Ceratobasidiaceae</taxon>
        <taxon>Rhizoctonia</taxon>
    </lineage>
</organism>
<evidence type="ECO:0000313" key="2">
    <source>
        <dbReference type="EMBL" id="CAE6449480.1"/>
    </source>
</evidence>
<dbReference type="Proteomes" id="UP000663850">
    <property type="component" value="Unassembled WGS sequence"/>
</dbReference>
<evidence type="ECO:0000256" key="1">
    <source>
        <dbReference type="SAM" id="MobiDB-lite"/>
    </source>
</evidence>